<dbReference type="GO" id="GO:0016702">
    <property type="term" value="F:oxidoreductase activity, acting on single donors with incorporation of molecular oxygen, incorporation of two atoms of oxygen"/>
    <property type="evidence" value="ECO:0007669"/>
    <property type="project" value="UniProtKB-ARBA"/>
</dbReference>
<comment type="caution">
    <text evidence="4">The sequence shown here is derived from an EMBL/GenBank/DDBJ whole genome shotgun (WGS) entry which is preliminary data.</text>
</comment>
<dbReference type="InterPro" id="IPR000898">
    <property type="entry name" value="Indolamine_dOase"/>
</dbReference>
<keyword evidence="2 3" id="KW-0408">Iron</keyword>
<name>A0A9P5U6N1_9AGAR</name>
<evidence type="ECO:0000256" key="2">
    <source>
        <dbReference type="ARBA" id="ARBA00023004"/>
    </source>
</evidence>
<protein>
    <submittedName>
        <fullName evidence="4">Uncharacterized protein</fullName>
    </submittedName>
</protein>
<dbReference type="Proteomes" id="UP000772434">
    <property type="component" value="Unassembled WGS sequence"/>
</dbReference>
<dbReference type="Pfam" id="PF01231">
    <property type="entry name" value="IDO"/>
    <property type="match status" value="1"/>
</dbReference>
<evidence type="ECO:0000313" key="5">
    <source>
        <dbReference type="Proteomes" id="UP000772434"/>
    </source>
</evidence>
<dbReference type="AlphaFoldDB" id="A0A9P5U6N1"/>
<proteinExistence type="predicted"/>
<dbReference type="Gene3D" id="1.20.58.480">
    <property type="match status" value="1"/>
</dbReference>
<keyword evidence="5" id="KW-1185">Reference proteome</keyword>
<dbReference type="GO" id="GO:0046872">
    <property type="term" value="F:metal ion binding"/>
    <property type="evidence" value="ECO:0007669"/>
    <property type="project" value="UniProtKB-KW"/>
</dbReference>
<accession>A0A9P5U6N1</accession>
<keyword evidence="3" id="KW-0349">Heme</keyword>
<dbReference type="EMBL" id="JADNRY010000064">
    <property type="protein sequence ID" value="KAF9068161.1"/>
    <property type="molecule type" value="Genomic_DNA"/>
</dbReference>
<dbReference type="GO" id="GO:0020037">
    <property type="term" value="F:heme binding"/>
    <property type="evidence" value="ECO:0007669"/>
    <property type="project" value="InterPro"/>
</dbReference>
<evidence type="ECO:0000256" key="3">
    <source>
        <dbReference type="PIRSR" id="PIRSR600898-1"/>
    </source>
</evidence>
<evidence type="ECO:0000256" key="1">
    <source>
        <dbReference type="ARBA" id="ARBA00022723"/>
    </source>
</evidence>
<organism evidence="4 5">
    <name type="scientific">Rhodocollybia butyracea</name>
    <dbReference type="NCBI Taxonomy" id="206335"/>
    <lineage>
        <taxon>Eukaryota</taxon>
        <taxon>Fungi</taxon>
        <taxon>Dikarya</taxon>
        <taxon>Basidiomycota</taxon>
        <taxon>Agaricomycotina</taxon>
        <taxon>Agaricomycetes</taxon>
        <taxon>Agaricomycetidae</taxon>
        <taxon>Agaricales</taxon>
        <taxon>Marasmiineae</taxon>
        <taxon>Omphalotaceae</taxon>
        <taxon>Rhodocollybia</taxon>
    </lineage>
</organism>
<keyword evidence="1 3" id="KW-0479">Metal-binding</keyword>
<feature type="binding site" description="proximal binding residue" evidence="3">
    <location>
        <position position="16"/>
    </location>
    <ligand>
        <name>heme b</name>
        <dbReference type="ChEBI" id="CHEBI:60344"/>
    </ligand>
    <ligandPart>
        <name>Fe</name>
        <dbReference type="ChEBI" id="CHEBI:18248"/>
    </ligandPart>
</feature>
<dbReference type="GO" id="GO:0006568">
    <property type="term" value="P:L-tryptophan metabolic process"/>
    <property type="evidence" value="ECO:0007669"/>
    <property type="project" value="UniProtKB-ARBA"/>
</dbReference>
<dbReference type="OrthoDB" id="540174at2759"/>
<evidence type="ECO:0000313" key="4">
    <source>
        <dbReference type="EMBL" id="KAF9068161.1"/>
    </source>
</evidence>
<sequence length="72" mass="8303">MYNAAVLVLKKLRDSHIVIVTRYIITPTARAIRAEVPAQEDWIMRVWVWKRSLEQKLKAACQPLAVLTSRVS</sequence>
<reference evidence="4" key="1">
    <citation type="submission" date="2020-11" db="EMBL/GenBank/DDBJ databases">
        <authorList>
            <consortium name="DOE Joint Genome Institute"/>
            <person name="Ahrendt S."/>
            <person name="Riley R."/>
            <person name="Andreopoulos W."/>
            <person name="Labutti K."/>
            <person name="Pangilinan J."/>
            <person name="Ruiz-Duenas F.J."/>
            <person name="Barrasa J.M."/>
            <person name="Sanchez-Garcia M."/>
            <person name="Camarero S."/>
            <person name="Miyauchi S."/>
            <person name="Serrano A."/>
            <person name="Linde D."/>
            <person name="Babiker R."/>
            <person name="Drula E."/>
            <person name="Ayuso-Fernandez I."/>
            <person name="Pacheco R."/>
            <person name="Padilla G."/>
            <person name="Ferreira P."/>
            <person name="Barriuso J."/>
            <person name="Kellner H."/>
            <person name="Castanera R."/>
            <person name="Alfaro M."/>
            <person name="Ramirez L."/>
            <person name="Pisabarro A.G."/>
            <person name="Kuo A."/>
            <person name="Tritt A."/>
            <person name="Lipzen A."/>
            <person name="He G."/>
            <person name="Yan M."/>
            <person name="Ng V."/>
            <person name="Cullen D."/>
            <person name="Martin F."/>
            <person name="Rosso M.-N."/>
            <person name="Henrissat B."/>
            <person name="Hibbett D."/>
            <person name="Martinez A.T."/>
            <person name="Grigoriev I.V."/>
        </authorList>
    </citation>
    <scope>NUCLEOTIDE SEQUENCE</scope>
    <source>
        <strain evidence="4">AH 40177</strain>
    </source>
</reference>
<gene>
    <name evidence="4" type="ORF">BDP27DRAFT_1327715</name>
</gene>